<feature type="compositionally biased region" description="Pro residues" evidence="1">
    <location>
        <begin position="32"/>
        <end position="45"/>
    </location>
</feature>
<evidence type="ECO:0000313" key="2">
    <source>
        <dbReference type="EMBL" id="MBH9579130.1"/>
    </source>
</evidence>
<proteinExistence type="predicted"/>
<dbReference type="RefSeq" id="WP_198112899.1">
    <property type="nucleotide sequence ID" value="NZ_JAEDAK010000018.1"/>
</dbReference>
<accession>A0A931J6H6</accession>
<sequence length="474" mass="50400">MSAVPPLSRRQGLLALAGLGLSACGGGGGGSAPPPVEPPPPPPPLQLAVSGRAVVKLSSSASRWLGLVERARPLEERSRPERELWVSGQQGQGSPRVLQAEAGRSLLDFALHPSGEFSLLQASDRALFLQRRSASGELLRELAFADPQAASDPFMDDPLQLRDPTALLPHATRDAARLAPLGEDLALAFRSGRQAVVLHRLGWRAAAGFEPQWRRLVEPGVAIGARFVTSGSFDPFKSLDHQWRLLLDSGPQGQLAVALSLDFTELAAGHGSYFGEALDPELRTGALLTQYDADGLRRGTTVLNTQQRSEPHALRWLSGRGQWALAGRVRSQQTAEGWDAYLALLPQAGQGGAGVAQYRVLQLDAGELIFDVAAQPDGRLLVAGVSGYTQNPAGASISEAAQPLLAQLDAEGRLLQRLALPAGPRHNQLRSLSPWQGAWLLGGLADGPGTHSADADPSLLRHDGYVREWRAASA</sequence>
<keyword evidence="3" id="KW-1185">Reference proteome</keyword>
<dbReference type="Proteomes" id="UP000613266">
    <property type="component" value="Unassembled WGS sequence"/>
</dbReference>
<feature type="region of interest" description="Disordered" evidence="1">
    <location>
        <begin position="24"/>
        <end position="47"/>
    </location>
</feature>
<evidence type="ECO:0000256" key="1">
    <source>
        <dbReference type="SAM" id="MobiDB-lite"/>
    </source>
</evidence>
<reference evidence="2" key="1">
    <citation type="submission" date="2020-12" db="EMBL/GenBank/DDBJ databases">
        <title>The genome sequence of Inhella sp. 1Y17.</title>
        <authorList>
            <person name="Liu Y."/>
        </authorList>
    </citation>
    <scope>NUCLEOTIDE SEQUENCE</scope>
    <source>
        <strain evidence="2">1Y17</strain>
    </source>
</reference>
<dbReference type="AlphaFoldDB" id="A0A931J6H6"/>
<protein>
    <submittedName>
        <fullName evidence="2">Uncharacterized protein</fullName>
    </submittedName>
</protein>
<feature type="region of interest" description="Disordered" evidence="1">
    <location>
        <begin position="76"/>
        <end position="96"/>
    </location>
</feature>
<dbReference type="EMBL" id="JAEDAK010000018">
    <property type="protein sequence ID" value="MBH9579130.1"/>
    <property type="molecule type" value="Genomic_DNA"/>
</dbReference>
<comment type="caution">
    <text evidence="2">The sequence shown here is derived from an EMBL/GenBank/DDBJ whole genome shotgun (WGS) entry which is preliminary data.</text>
</comment>
<gene>
    <name evidence="2" type="ORF">I7X39_19735</name>
</gene>
<evidence type="ECO:0000313" key="3">
    <source>
        <dbReference type="Proteomes" id="UP000613266"/>
    </source>
</evidence>
<name>A0A931J6H6_9BURK</name>
<organism evidence="2 3">
    <name type="scientific">Inhella proteolytica</name>
    <dbReference type="NCBI Taxonomy" id="2795029"/>
    <lineage>
        <taxon>Bacteria</taxon>
        <taxon>Pseudomonadati</taxon>
        <taxon>Pseudomonadota</taxon>
        <taxon>Betaproteobacteria</taxon>
        <taxon>Burkholderiales</taxon>
        <taxon>Sphaerotilaceae</taxon>
        <taxon>Inhella</taxon>
    </lineage>
</organism>